<dbReference type="Pfam" id="PF00300">
    <property type="entry name" value="His_Phos_1"/>
    <property type="match status" value="1"/>
</dbReference>
<dbReference type="Gene3D" id="3.40.50.1240">
    <property type="entry name" value="Phosphoglycerate mutase-like"/>
    <property type="match status" value="1"/>
</dbReference>
<dbReference type="OrthoDB" id="512570at2"/>
<dbReference type="SUPFAM" id="SSF53254">
    <property type="entry name" value="Phosphoglycerate mutase-like"/>
    <property type="match status" value="1"/>
</dbReference>
<protein>
    <submittedName>
        <fullName evidence="1">Histidine phosphatase family protein</fullName>
    </submittedName>
</protein>
<dbReference type="SMART" id="SM00855">
    <property type="entry name" value="PGAM"/>
    <property type="match status" value="1"/>
</dbReference>
<dbReference type="InterPro" id="IPR013078">
    <property type="entry name" value="His_Pase_superF_clade-1"/>
</dbReference>
<gene>
    <name evidence="1" type="ORF">CYL18_07200</name>
</gene>
<dbReference type="GO" id="GO:0005737">
    <property type="term" value="C:cytoplasm"/>
    <property type="evidence" value="ECO:0007669"/>
    <property type="project" value="TreeGrafter"/>
</dbReference>
<organism evidence="1 2">
    <name type="scientific">Pradoshia eiseniae</name>
    <dbReference type="NCBI Taxonomy" id="2064768"/>
    <lineage>
        <taxon>Bacteria</taxon>
        <taxon>Bacillati</taxon>
        <taxon>Bacillota</taxon>
        <taxon>Bacilli</taxon>
        <taxon>Bacillales</taxon>
        <taxon>Bacillaceae</taxon>
        <taxon>Pradoshia</taxon>
    </lineage>
</organism>
<proteinExistence type="predicted"/>
<dbReference type="GO" id="GO:0016791">
    <property type="term" value="F:phosphatase activity"/>
    <property type="evidence" value="ECO:0007669"/>
    <property type="project" value="TreeGrafter"/>
</dbReference>
<dbReference type="InterPro" id="IPR029033">
    <property type="entry name" value="His_PPase_superfam"/>
</dbReference>
<dbReference type="CDD" id="cd07067">
    <property type="entry name" value="HP_PGM_like"/>
    <property type="match status" value="1"/>
</dbReference>
<sequence>MKHIYLMRHCQAEGQDAACRLTVKGKKQSIELARFFRGIPLDRLISSPYKRALDSCRQIAEEKQIVLEEDIRLSERVLAGQDLPNWLQLLEESFLDLDKKLEGGESGAEAGARGLEVIEEALSGPGTHIGIMTHGNLLTLMLQQLNPEYGFSAWKSMTNPDVYHVRINQGQCQIDRIWNV</sequence>
<dbReference type="PANTHER" id="PTHR48100:SF1">
    <property type="entry name" value="HISTIDINE PHOSPHATASE FAMILY PROTEIN-RELATED"/>
    <property type="match status" value="1"/>
</dbReference>
<dbReference type="InterPro" id="IPR050275">
    <property type="entry name" value="PGM_Phosphatase"/>
</dbReference>
<dbReference type="Proteomes" id="UP000239663">
    <property type="component" value="Unassembled WGS sequence"/>
</dbReference>
<dbReference type="AlphaFoldDB" id="A0A2S7N0R0"/>
<dbReference type="EMBL" id="PKOZ01000003">
    <property type="protein sequence ID" value="PQD95672.1"/>
    <property type="molecule type" value="Genomic_DNA"/>
</dbReference>
<dbReference type="PANTHER" id="PTHR48100">
    <property type="entry name" value="BROAD-SPECIFICITY PHOSPHATASE YOR283W-RELATED"/>
    <property type="match status" value="1"/>
</dbReference>
<accession>A0A2S7N0R0</accession>
<keyword evidence="2" id="KW-1185">Reference proteome</keyword>
<dbReference type="RefSeq" id="WP_104848819.1">
    <property type="nucleotide sequence ID" value="NZ_PKOZ01000003.1"/>
</dbReference>
<evidence type="ECO:0000313" key="2">
    <source>
        <dbReference type="Proteomes" id="UP000239663"/>
    </source>
</evidence>
<name>A0A2S7N0R0_9BACI</name>
<reference evidence="1 2" key="1">
    <citation type="submission" date="2017-12" db="EMBL/GenBank/DDBJ databases">
        <title>Taxonomic description and draft genome of Pradoshia cofamensis Gen. nov., sp. nov., a thermotolerant bacillale isolated from anterior gut of earthworm Eisenia fetida.</title>
        <authorList>
            <person name="Saha T."/>
            <person name="Chakraborty R."/>
        </authorList>
    </citation>
    <scope>NUCLEOTIDE SEQUENCE [LARGE SCALE GENOMIC DNA]</scope>
    <source>
        <strain evidence="1 2">EAG3</strain>
    </source>
</reference>
<evidence type="ECO:0000313" key="1">
    <source>
        <dbReference type="EMBL" id="PQD95672.1"/>
    </source>
</evidence>
<comment type="caution">
    <text evidence="1">The sequence shown here is derived from an EMBL/GenBank/DDBJ whole genome shotgun (WGS) entry which is preliminary data.</text>
</comment>